<reference evidence="13 14" key="1">
    <citation type="submission" date="2024-08" db="EMBL/GenBank/DDBJ databases">
        <authorList>
            <person name="Cucini C."/>
            <person name="Frati F."/>
        </authorList>
    </citation>
    <scope>NUCLEOTIDE SEQUENCE [LARGE SCALE GENOMIC DNA]</scope>
</reference>
<evidence type="ECO:0000259" key="11">
    <source>
        <dbReference type="Pfam" id="PF00725"/>
    </source>
</evidence>
<evidence type="ECO:0000256" key="4">
    <source>
        <dbReference type="ARBA" id="ARBA00013000"/>
    </source>
</evidence>
<keyword evidence="7" id="KW-0520">NAD</keyword>
<organism evidence="13 14">
    <name type="scientific">Orchesella dallaii</name>
    <dbReference type="NCBI Taxonomy" id="48710"/>
    <lineage>
        <taxon>Eukaryota</taxon>
        <taxon>Metazoa</taxon>
        <taxon>Ecdysozoa</taxon>
        <taxon>Arthropoda</taxon>
        <taxon>Hexapoda</taxon>
        <taxon>Collembola</taxon>
        <taxon>Entomobryomorpha</taxon>
        <taxon>Entomobryoidea</taxon>
        <taxon>Orchesellidae</taxon>
        <taxon>Orchesellinae</taxon>
        <taxon>Orchesella</taxon>
    </lineage>
</organism>
<evidence type="ECO:0000256" key="9">
    <source>
        <dbReference type="ARBA" id="ARBA00023128"/>
    </source>
</evidence>
<evidence type="ECO:0000256" key="10">
    <source>
        <dbReference type="ARBA" id="ARBA00049556"/>
    </source>
</evidence>
<evidence type="ECO:0000313" key="13">
    <source>
        <dbReference type="EMBL" id="CAL8069198.1"/>
    </source>
</evidence>
<keyword evidence="8" id="KW-0443">Lipid metabolism</keyword>
<dbReference type="InterPro" id="IPR036291">
    <property type="entry name" value="NAD(P)-bd_dom_sf"/>
</dbReference>
<dbReference type="EC" id="1.1.1.35" evidence="4"/>
<protein>
    <recommendedName>
        <fullName evidence="4">3-hydroxyacyl-CoA dehydrogenase</fullName>
        <ecNumber evidence="4">1.1.1.35</ecNumber>
    </recommendedName>
</protein>
<dbReference type="Gene3D" id="3.40.50.720">
    <property type="entry name" value="NAD(P)-binding Rossmann-like Domain"/>
    <property type="match status" value="1"/>
</dbReference>
<evidence type="ECO:0000256" key="3">
    <source>
        <dbReference type="ARBA" id="ARBA00009463"/>
    </source>
</evidence>
<dbReference type="InterPro" id="IPR006108">
    <property type="entry name" value="3HC_DH_C"/>
</dbReference>
<name>A0ABP1PJA3_9HEXA</name>
<dbReference type="Proteomes" id="UP001642540">
    <property type="component" value="Unassembled WGS sequence"/>
</dbReference>
<evidence type="ECO:0000256" key="8">
    <source>
        <dbReference type="ARBA" id="ARBA00023098"/>
    </source>
</evidence>
<sequence length="323" mass="36342">MSSVRLLRWGYVSDPIKQNFRSFSVSTVCRKAFLNNVTVIGAGHMGTGIAQNAGVAGNNVVIADLSQSSLDRSRKRIEDRLLKVTSRKLKGKSEEEVKLSVRTILDKFQWTTNIVEAASKSDLVVESIPERIDLKHKLFAEIDKVAPEATIFTTNTSSIPVIEIAQAVSSERRKNFGGTHFFDRDVKLVEVIRTTETSNETYHKLMEWGSFIGKVPVACKDTPGFIVNRLNLPYFINAVKMYERGEADMRDIDLAMKLGAGYPFGPFELADHIGLDIMYDIIQGWQARFPNQEAFVCPPTINRLYKEGKFGRKSGEGFFKYNI</sequence>
<dbReference type="PANTHER" id="PTHR43561">
    <property type="match status" value="1"/>
</dbReference>
<dbReference type="SUPFAM" id="SSF51735">
    <property type="entry name" value="NAD(P)-binding Rossmann-fold domains"/>
    <property type="match status" value="1"/>
</dbReference>
<dbReference type="InterPro" id="IPR013328">
    <property type="entry name" value="6PGD_dom2"/>
</dbReference>
<dbReference type="PROSITE" id="PS00067">
    <property type="entry name" value="3HCDH"/>
    <property type="match status" value="1"/>
</dbReference>
<feature type="domain" description="3-hydroxyacyl-CoA dehydrogenase C-terminal" evidence="11">
    <location>
        <begin position="224"/>
        <end position="321"/>
    </location>
</feature>
<comment type="catalytic activity">
    <reaction evidence="10">
        <text>a (3S)-3-hydroxyacyl-CoA + NAD(+) = a 3-oxoacyl-CoA + NADH + H(+)</text>
        <dbReference type="Rhea" id="RHEA:22432"/>
        <dbReference type="ChEBI" id="CHEBI:15378"/>
        <dbReference type="ChEBI" id="CHEBI:57318"/>
        <dbReference type="ChEBI" id="CHEBI:57540"/>
        <dbReference type="ChEBI" id="CHEBI:57945"/>
        <dbReference type="ChEBI" id="CHEBI:90726"/>
        <dbReference type="EC" id="1.1.1.35"/>
    </reaction>
</comment>
<dbReference type="InterPro" id="IPR022694">
    <property type="entry name" value="3-OHacyl-CoA_DH"/>
</dbReference>
<dbReference type="InterPro" id="IPR008927">
    <property type="entry name" value="6-PGluconate_DH-like_C_sf"/>
</dbReference>
<dbReference type="InterPro" id="IPR006180">
    <property type="entry name" value="3-OHacyl-CoA_DH_CS"/>
</dbReference>
<keyword evidence="6" id="KW-0560">Oxidoreductase</keyword>
<dbReference type="Pfam" id="PF00725">
    <property type="entry name" value="3HCDH"/>
    <property type="match status" value="1"/>
</dbReference>
<accession>A0ABP1PJA3</accession>
<feature type="domain" description="3-hydroxyacyl-CoA dehydrogenase NAD binding" evidence="12">
    <location>
        <begin position="36"/>
        <end position="222"/>
    </location>
</feature>
<proteinExistence type="inferred from homology"/>
<dbReference type="InterPro" id="IPR006176">
    <property type="entry name" value="3-OHacyl-CoA_DH_NAD-bd"/>
</dbReference>
<keyword evidence="5" id="KW-0276">Fatty acid metabolism</keyword>
<dbReference type="Gene3D" id="1.10.1040.10">
    <property type="entry name" value="N-(1-d-carboxylethyl)-l-norvaline Dehydrogenase, domain 2"/>
    <property type="match status" value="1"/>
</dbReference>
<dbReference type="Pfam" id="PF02737">
    <property type="entry name" value="3HCDH_N"/>
    <property type="match status" value="1"/>
</dbReference>
<dbReference type="PIRSF" id="PIRSF000105">
    <property type="entry name" value="HCDH"/>
    <property type="match status" value="1"/>
</dbReference>
<evidence type="ECO:0000259" key="12">
    <source>
        <dbReference type="Pfam" id="PF02737"/>
    </source>
</evidence>
<dbReference type="InterPro" id="IPR052242">
    <property type="entry name" value="Mito_3-hydroxyacyl-CoA_DH"/>
</dbReference>
<evidence type="ECO:0000313" key="14">
    <source>
        <dbReference type="Proteomes" id="UP001642540"/>
    </source>
</evidence>
<gene>
    <name evidence="13" type="ORF">ODALV1_LOCUS645</name>
</gene>
<evidence type="ECO:0000256" key="6">
    <source>
        <dbReference type="ARBA" id="ARBA00023002"/>
    </source>
</evidence>
<keyword evidence="14" id="KW-1185">Reference proteome</keyword>
<comment type="caution">
    <text evidence="13">The sequence shown here is derived from an EMBL/GenBank/DDBJ whole genome shotgun (WGS) entry which is preliminary data.</text>
</comment>
<comment type="similarity">
    <text evidence="3">Belongs to the 3-hydroxyacyl-CoA dehydrogenase family.</text>
</comment>
<comment type="subcellular location">
    <subcellularLocation>
        <location evidence="1">Mitochondrion matrix</location>
    </subcellularLocation>
</comment>
<evidence type="ECO:0000256" key="7">
    <source>
        <dbReference type="ARBA" id="ARBA00023027"/>
    </source>
</evidence>
<evidence type="ECO:0000256" key="2">
    <source>
        <dbReference type="ARBA" id="ARBA00005005"/>
    </source>
</evidence>
<keyword evidence="9" id="KW-0496">Mitochondrion</keyword>
<evidence type="ECO:0000256" key="5">
    <source>
        <dbReference type="ARBA" id="ARBA00022832"/>
    </source>
</evidence>
<dbReference type="PANTHER" id="PTHR43561:SF3">
    <property type="entry name" value="HYDROXYACYL-COENZYME A DEHYDROGENASE, MITOCHONDRIAL"/>
    <property type="match status" value="1"/>
</dbReference>
<comment type="pathway">
    <text evidence="2">Lipid metabolism; fatty acid beta-oxidation.</text>
</comment>
<evidence type="ECO:0000256" key="1">
    <source>
        <dbReference type="ARBA" id="ARBA00004305"/>
    </source>
</evidence>
<dbReference type="EMBL" id="CAXLJM020000004">
    <property type="protein sequence ID" value="CAL8069198.1"/>
    <property type="molecule type" value="Genomic_DNA"/>
</dbReference>
<dbReference type="SUPFAM" id="SSF48179">
    <property type="entry name" value="6-phosphogluconate dehydrogenase C-terminal domain-like"/>
    <property type="match status" value="1"/>
</dbReference>